<protein>
    <submittedName>
        <fullName evidence="1">Uncharacterized protein</fullName>
    </submittedName>
</protein>
<evidence type="ECO:0000313" key="1">
    <source>
        <dbReference type="EMBL" id="PTA69347.1"/>
    </source>
</evidence>
<keyword evidence="2" id="KW-1185">Reference proteome</keyword>
<gene>
    <name evidence="1" type="ORF">C8263_03200</name>
</gene>
<organism evidence="1 2">
    <name type="scientific">Deinococcus arcticus</name>
    <dbReference type="NCBI Taxonomy" id="2136176"/>
    <lineage>
        <taxon>Bacteria</taxon>
        <taxon>Thermotogati</taxon>
        <taxon>Deinococcota</taxon>
        <taxon>Deinococci</taxon>
        <taxon>Deinococcales</taxon>
        <taxon>Deinococcaceae</taxon>
        <taxon>Deinococcus</taxon>
    </lineage>
</organism>
<comment type="caution">
    <text evidence="1">The sequence shown here is derived from an EMBL/GenBank/DDBJ whole genome shotgun (WGS) entry which is preliminary data.</text>
</comment>
<sequence>MDIAKIRLLAPFMVEARTVAQVAEVTGYSHNALGYWVKRFVRLGILEEVGKDRPARYQAAAQEFLIDPSRVMPLDDMLEALYRPAWNRLLQGYTREHRRVSEDWYVLLKSTPGGLVTRQEVAAWQIDEPQAPSPALPLNDWGVIQLSREKARELTTRLSALMAEYFEEGAETPQDDLYVFHLGLTRDVPHE</sequence>
<dbReference type="EMBL" id="PYSV01000002">
    <property type="protein sequence ID" value="PTA69347.1"/>
    <property type="molecule type" value="Genomic_DNA"/>
</dbReference>
<name>A0A2T3WBW3_9DEIO</name>
<evidence type="ECO:0000313" key="2">
    <source>
        <dbReference type="Proteomes" id="UP000240317"/>
    </source>
</evidence>
<proteinExistence type="predicted"/>
<dbReference type="Proteomes" id="UP000240317">
    <property type="component" value="Unassembled WGS sequence"/>
</dbReference>
<accession>A0A2T3WBW3</accession>
<dbReference type="AlphaFoldDB" id="A0A2T3WBW3"/>
<reference evidence="1 2" key="1">
    <citation type="submission" date="2018-03" db="EMBL/GenBank/DDBJ databases">
        <title>Draft genome of Deinococcus sp. OD32.</title>
        <authorList>
            <person name="Wang X.-P."/>
            <person name="Du Z.-J."/>
        </authorList>
    </citation>
    <scope>NUCLEOTIDE SEQUENCE [LARGE SCALE GENOMIC DNA]</scope>
    <source>
        <strain evidence="1 2">OD32</strain>
    </source>
</reference>